<accession>A0A395RMQ5</accession>
<proteinExistence type="predicted"/>
<evidence type="ECO:0000256" key="1">
    <source>
        <dbReference type="SAM" id="MobiDB-lite"/>
    </source>
</evidence>
<reference evidence="2 3" key="1">
    <citation type="journal article" date="2018" name="PLoS Pathog.">
        <title>Evolution of structural diversity of trichothecenes, a family of toxins produced by plant pathogenic and entomopathogenic fungi.</title>
        <authorList>
            <person name="Proctor R.H."/>
            <person name="McCormick S.P."/>
            <person name="Kim H.S."/>
            <person name="Cardoza R.E."/>
            <person name="Stanley A.M."/>
            <person name="Lindo L."/>
            <person name="Kelly A."/>
            <person name="Brown D.W."/>
            <person name="Lee T."/>
            <person name="Vaughan M.M."/>
            <person name="Alexander N.J."/>
            <person name="Busman M."/>
            <person name="Gutierrez S."/>
        </authorList>
    </citation>
    <scope>NUCLEOTIDE SEQUENCE [LARGE SCALE GENOMIC DNA]</scope>
    <source>
        <strain evidence="2 3">NRRL 20695</strain>
    </source>
</reference>
<dbReference type="EMBL" id="PXOG01000315">
    <property type="protein sequence ID" value="RGP61334.1"/>
    <property type="molecule type" value="Genomic_DNA"/>
</dbReference>
<sequence>MDVESLRVELTALVSQHFQIVATHSQRQDQCYKRSYQSFVYRHGDRKPLILVPRSSKEEWIPHVRRFASSLGRKLELAGREATGQKSITSITDSKLFPDTVLDEAHRRPLCLAVSGPKPLSPDMMQMSWWTTKIQHPDDKARRVNGIKALIACGQVDSLLRLALWPRIHPEQVSHMQDYQWSSLNNGWQSAIDKIVVILLFLGVTGAFPHELIEQSGYQYWAPVAFLSYKSPFTPYIEAFGDKIPSTEDERRQEIINCIEALCATQAFAMNSDCRINWEERIMDGFLYILGFEAWNRGREGEGYLGCDLNKTKTAKSIQRLGQAEEENDPIRNAEGHVKKPIDPLKLRDPKQELKPEPSEDEQREMDELAALESIEADYGRKRSTKYISRNR</sequence>
<feature type="region of interest" description="Disordered" evidence="1">
    <location>
        <begin position="318"/>
        <end position="366"/>
    </location>
</feature>
<protein>
    <submittedName>
        <fullName evidence="2">Uncharacterized protein</fullName>
    </submittedName>
</protein>
<dbReference type="AlphaFoldDB" id="A0A395RMQ5"/>
<evidence type="ECO:0000313" key="3">
    <source>
        <dbReference type="Proteomes" id="UP000266234"/>
    </source>
</evidence>
<keyword evidence="3" id="KW-1185">Reference proteome</keyword>
<gene>
    <name evidence="2" type="ORF">FLONG3_10568</name>
</gene>
<feature type="compositionally biased region" description="Basic and acidic residues" evidence="1">
    <location>
        <begin position="329"/>
        <end position="358"/>
    </location>
</feature>
<evidence type="ECO:0000313" key="2">
    <source>
        <dbReference type="EMBL" id="RGP61334.1"/>
    </source>
</evidence>
<comment type="caution">
    <text evidence="2">The sequence shown here is derived from an EMBL/GenBank/DDBJ whole genome shotgun (WGS) entry which is preliminary data.</text>
</comment>
<name>A0A395RMQ5_9HYPO</name>
<dbReference type="Proteomes" id="UP000266234">
    <property type="component" value="Unassembled WGS sequence"/>
</dbReference>
<dbReference type="OrthoDB" id="5138970at2759"/>
<organism evidence="2 3">
    <name type="scientific">Fusarium longipes</name>
    <dbReference type="NCBI Taxonomy" id="694270"/>
    <lineage>
        <taxon>Eukaryota</taxon>
        <taxon>Fungi</taxon>
        <taxon>Dikarya</taxon>
        <taxon>Ascomycota</taxon>
        <taxon>Pezizomycotina</taxon>
        <taxon>Sordariomycetes</taxon>
        <taxon>Hypocreomycetidae</taxon>
        <taxon>Hypocreales</taxon>
        <taxon>Nectriaceae</taxon>
        <taxon>Fusarium</taxon>
    </lineage>
</organism>